<sequence length="213" mass="24039">MNTVVPGPRWTRGRLADMLLHCYGPNDNGGVDVDAVAEYVGVTAATVRRWISGGKRNRRRATSCPAKRIAQLQRGPDIVERRNQQQYERSVAAIDSIRAGGQIQPEWEKQHWLDTHVVAIGEIYGKPWHQVVVTNGSYRSMTELGRRVAVITSIEVPTWFHGQVLAHAVMTRQREWRVHPAKTELSTGRTQVWMNDAPPVDLTSALRAYGIRQ</sequence>
<organism evidence="1 2">
    <name type="scientific">Mycobacterium servetii</name>
    <dbReference type="NCBI Taxonomy" id="3237418"/>
    <lineage>
        <taxon>Bacteria</taxon>
        <taxon>Bacillati</taxon>
        <taxon>Actinomycetota</taxon>
        <taxon>Actinomycetes</taxon>
        <taxon>Mycobacteriales</taxon>
        <taxon>Mycobacteriaceae</taxon>
        <taxon>Mycobacterium</taxon>
    </lineage>
</organism>
<evidence type="ECO:0008006" key="3">
    <source>
        <dbReference type="Google" id="ProtNLM"/>
    </source>
</evidence>
<protein>
    <recommendedName>
        <fullName evidence="3">Transposase</fullName>
    </recommendedName>
</protein>
<evidence type="ECO:0000313" key="2">
    <source>
        <dbReference type="Proteomes" id="UP001564760"/>
    </source>
</evidence>
<evidence type="ECO:0000313" key="1">
    <source>
        <dbReference type="EMBL" id="MEY8019168.1"/>
    </source>
</evidence>
<reference evidence="1 2" key="1">
    <citation type="submission" date="2024-08" db="EMBL/GenBank/DDBJ databases">
        <title>Mycobacterium servetensis sp. nov., a novel rapid-growing mycobacterial species recovered from a human patient in Zaragoza, Spain.</title>
        <authorList>
            <person name="Tristancho-Baro A.I."/>
            <person name="Buenestado-Serrano S."/>
            <person name="Garcia De Viedma D."/>
            <person name="Milagro-Beamonte A."/>
            <person name="Burillo N."/>
            <person name="Sanz S."/>
            <person name="Lopez-Calleja A.I."/>
            <person name="Penas-Utrilla D."/>
            <person name="Guardingo M."/>
            <person name="Garcia M.J."/>
            <person name="Vinuelas-Bayon J."/>
        </authorList>
    </citation>
    <scope>NUCLEOTIDE SEQUENCE [LARGE SCALE GENOMIC DNA]</scope>
    <source>
        <strain evidence="2">HUMS_12744610</strain>
    </source>
</reference>
<dbReference type="EMBL" id="JBGEDP010000003">
    <property type="protein sequence ID" value="MEY8019168.1"/>
    <property type="molecule type" value="Genomic_DNA"/>
</dbReference>
<name>A0ABV4CEA9_9MYCO</name>
<dbReference type="RefSeq" id="WP_369742192.1">
    <property type="nucleotide sequence ID" value="NZ_JBGEDP010000003.1"/>
</dbReference>
<comment type="caution">
    <text evidence="1">The sequence shown here is derived from an EMBL/GenBank/DDBJ whole genome shotgun (WGS) entry which is preliminary data.</text>
</comment>
<keyword evidence="2" id="KW-1185">Reference proteome</keyword>
<gene>
    <name evidence="1" type="ORF">AB8998_31475</name>
</gene>
<dbReference type="Proteomes" id="UP001564760">
    <property type="component" value="Unassembled WGS sequence"/>
</dbReference>
<accession>A0ABV4CEA9</accession>
<proteinExistence type="predicted"/>